<dbReference type="KEGG" id="ehx:EMIHUDRAFT_194277"/>
<dbReference type="AlphaFoldDB" id="A0A0D3L186"/>
<evidence type="ECO:0000256" key="1">
    <source>
        <dbReference type="ARBA" id="ARBA00008998"/>
    </source>
</evidence>
<dbReference type="PANTHER" id="PTHR13049">
    <property type="entry name" value="DUF814-RELATED"/>
    <property type="match status" value="1"/>
</dbReference>
<name>A0A0D3L186_EMIH1</name>
<comment type="similarity">
    <text evidence="1">Belongs to the CCDC25 family.</text>
</comment>
<dbReference type="PaxDb" id="2903-EOD41771"/>
<dbReference type="eggNOG" id="KOG3272">
    <property type="taxonomic scope" value="Eukaryota"/>
</dbReference>
<dbReference type="RefSeq" id="XP_005794200.1">
    <property type="nucleotide sequence ID" value="XM_005794143.1"/>
</dbReference>
<evidence type="ECO:0000313" key="3">
    <source>
        <dbReference type="EnsemblProtists" id="EOD41771"/>
    </source>
</evidence>
<dbReference type="EnsemblProtists" id="EOD41771">
    <property type="protein sequence ID" value="EOD41771"/>
    <property type="gene ID" value="EMIHUDRAFT_194277"/>
</dbReference>
<reference evidence="3" key="2">
    <citation type="submission" date="2024-10" db="UniProtKB">
        <authorList>
            <consortium name="EnsemblProtists"/>
        </authorList>
    </citation>
    <scope>IDENTIFICATION</scope>
</reference>
<reference evidence="4" key="1">
    <citation type="journal article" date="2013" name="Nature">
        <title>Pan genome of the phytoplankton Emiliania underpins its global distribution.</title>
        <authorList>
            <person name="Read B.A."/>
            <person name="Kegel J."/>
            <person name="Klute M.J."/>
            <person name="Kuo A."/>
            <person name="Lefebvre S.C."/>
            <person name="Maumus F."/>
            <person name="Mayer C."/>
            <person name="Miller J."/>
            <person name="Monier A."/>
            <person name="Salamov A."/>
            <person name="Young J."/>
            <person name="Aguilar M."/>
            <person name="Claverie J.M."/>
            <person name="Frickenhaus S."/>
            <person name="Gonzalez K."/>
            <person name="Herman E.K."/>
            <person name="Lin Y.C."/>
            <person name="Napier J."/>
            <person name="Ogata H."/>
            <person name="Sarno A.F."/>
            <person name="Shmutz J."/>
            <person name="Schroeder D."/>
            <person name="de Vargas C."/>
            <person name="Verret F."/>
            <person name="von Dassow P."/>
            <person name="Valentin K."/>
            <person name="Van de Peer Y."/>
            <person name="Wheeler G."/>
            <person name="Dacks J.B."/>
            <person name="Delwiche C.F."/>
            <person name="Dyhrman S.T."/>
            <person name="Glockner G."/>
            <person name="John U."/>
            <person name="Richards T."/>
            <person name="Worden A.Z."/>
            <person name="Zhang X."/>
            <person name="Grigoriev I.V."/>
            <person name="Allen A.E."/>
            <person name="Bidle K."/>
            <person name="Borodovsky M."/>
            <person name="Bowler C."/>
            <person name="Brownlee C."/>
            <person name="Cock J.M."/>
            <person name="Elias M."/>
            <person name="Gladyshev V.N."/>
            <person name="Groth M."/>
            <person name="Guda C."/>
            <person name="Hadaegh A."/>
            <person name="Iglesias-Rodriguez M.D."/>
            <person name="Jenkins J."/>
            <person name="Jones B.M."/>
            <person name="Lawson T."/>
            <person name="Leese F."/>
            <person name="Lindquist E."/>
            <person name="Lobanov A."/>
            <person name="Lomsadze A."/>
            <person name="Malik S.B."/>
            <person name="Marsh M.E."/>
            <person name="Mackinder L."/>
            <person name="Mock T."/>
            <person name="Mueller-Roeber B."/>
            <person name="Pagarete A."/>
            <person name="Parker M."/>
            <person name="Probert I."/>
            <person name="Quesneville H."/>
            <person name="Raines C."/>
            <person name="Rensing S.A."/>
            <person name="Riano-Pachon D.M."/>
            <person name="Richier S."/>
            <person name="Rokitta S."/>
            <person name="Shiraiwa Y."/>
            <person name="Soanes D.M."/>
            <person name="van der Giezen M."/>
            <person name="Wahlund T.M."/>
            <person name="Williams B."/>
            <person name="Wilson W."/>
            <person name="Wolfe G."/>
            <person name="Wurch L.L."/>
        </authorList>
    </citation>
    <scope>NUCLEOTIDE SEQUENCE</scope>
</reference>
<evidence type="ECO:0000313" key="4">
    <source>
        <dbReference type="Proteomes" id="UP000013827"/>
    </source>
</evidence>
<accession>A0A0D3L186</accession>
<keyword evidence="4" id="KW-1185">Reference proteome</keyword>
<dbReference type="GeneID" id="17287041"/>
<dbReference type="Proteomes" id="UP000013827">
    <property type="component" value="Unassembled WGS sequence"/>
</dbReference>
<feature type="domain" description="NFACT RNA-binding" evidence="2">
    <location>
        <begin position="1"/>
        <end position="109"/>
    </location>
</feature>
<protein>
    <recommendedName>
        <fullName evidence="2">NFACT RNA-binding domain-containing protein</fullName>
    </recommendedName>
</protein>
<dbReference type="InterPro" id="IPR008532">
    <property type="entry name" value="NFACT_RNA-bd"/>
</dbReference>
<dbReference type="OMA" id="KTKVEWF"/>
<dbReference type="Pfam" id="PF05670">
    <property type="entry name" value="NFACT-R_1"/>
    <property type="match status" value="1"/>
</dbReference>
<evidence type="ECO:0000259" key="2">
    <source>
        <dbReference type="Pfam" id="PF05670"/>
    </source>
</evidence>
<dbReference type="STRING" id="2903.R1G151"/>
<proteinExistence type="inferred from homology"/>
<dbReference type="HOGENOM" id="CLU_076656_1_0_1"/>
<sequence>MVFYFTCSDPRYVIYMGRDKHENEHLIAYGWPEDLWFHVDSHSSAHVYLRLPKGETIDDVPDEIVQECSQLCKANSIEGSKLSHVRMIYTPWANLKKTEGMADGQVGYHSRGAVRHTMVEHRVNAVVNRLNKTKARAPLRLLSP</sequence>
<dbReference type="InterPro" id="IPR039730">
    <property type="entry name" value="Jlp2/Ccd25"/>
</dbReference>
<organism evidence="3 4">
    <name type="scientific">Emiliania huxleyi (strain CCMP1516)</name>
    <dbReference type="NCBI Taxonomy" id="280463"/>
    <lineage>
        <taxon>Eukaryota</taxon>
        <taxon>Haptista</taxon>
        <taxon>Haptophyta</taxon>
        <taxon>Prymnesiophyceae</taxon>
        <taxon>Isochrysidales</taxon>
        <taxon>Noelaerhabdaceae</taxon>
        <taxon>Emiliania</taxon>
    </lineage>
</organism>
<dbReference type="PANTHER" id="PTHR13049:SF2">
    <property type="entry name" value="COILED-COIL DOMAIN-CONTAINING PROTEIN 25"/>
    <property type="match status" value="1"/>
</dbReference>